<keyword evidence="1" id="KW-1133">Transmembrane helix</keyword>
<gene>
    <name evidence="2" type="ORF">HLH34_04400</name>
</gene>
<keyword evidence="3" id="KW-1185">Reference proteome</keyword>
<feature type="transmembrane region" description="Helical" evidence="1">
    <location>
        <begin position="86"/>
        <end position="116"/>
    </location>
</feature>
<sequence length="180" mass="18324">MGARGTGAQQIHGLIARQAGVECEMCRQIGARGGRLGPEDRGASGSLTGPGGRGLRIVLVRLVIGRGVVIIVVIRPLTRCPAPRRLAVARFAVIVIIGAPGPAPIGAIFVIVPSVIVRAPGAATPRSGIIVVVIGCAVAAIVVFVGVDAIVILFRATPAREGGGAQQMGERQRSPGTICH</sequence>
<keyword evidence="1" id="KW-0812">Transmembrane</keyword>
<feature type="transmembrane region" description="Helical" evidence="1">
    <location>
        <begin position="54"/>
        <end position="74"/>
    </location>
</feature>
<accession>A0A7W4JQS2</accession>
<organism evidence="2 3">
    <name type="scientific">Gluconacetobacter azotocaptans</name>
    <dbReference type="NCBI Taxonomy" id="142834"/>
    <lineage>
        <taxon>Bacteria</taxon>
        <taxon>Pseudomonadati</taxon>
        <taxon>Pseudomonadota</taxon>
        <taxon>Alphaproteobacteria</taxon>
        <taxon>Acetobacterales</taxon>
        <taxon>Acetobacteraceae</taxon>
        <taxon>Gluconacetobacter</taxon>
    </lineage>
</organism>
<proteinExistence type="predicted"/>
<reference evidence="2 3" key="1">
    <citation type="submission" date="2020-04" db="EMBL/GenBank/DDBJ databases">
        <title>Description of novel Gluconacetobacter.</title>
        <authorList>
            <person name="Sombolestani A."/>
        </authorList>
    </citation>
    <scope>NUCLEOTIDE SEQUENCE [LARGE SCALE GENOMIC DNA]</scope>
    <source>
        <strain evidence="2 3">LMG 21311</strain>
    </source>
</reference>
<evidence type="ECO:0000256" key="1">
    <source>
        <dbReference type="SAM" id="Phobius"/>
    </source>
</evidence>
<dbReference type="Proteomes" id="UP000555756">
    <property type="component" value="Unassembled WGS sequence"/>
</dbReference>
<keyword evidence="1" id="KW-0472">Membrane</keyword>
<protein>
    <submittedName>
        <fullName evidence="2">Uncharacterized protein</fullName>
    </submittedName>
</protein>
<evidence type="ECO:0000313" key="2">
    <source>
        <dbReference type="EMBL" id="MBB2189205.1"/>
    </source>
</evidence>
<name>A0A7W4JQS2_9PROT</name>
<evidence type="ECO:0000313" key="3">
    <source>
        <dbReference type="Proteomes" id="UP000555756"/>
    </source>
</evidence>
<dbReference type="EMBL" id="JABEQF010000003">
    <property type="protein sequence ID" value="MBB2189205.1"/>
    <property type="molecule type" value="Genomic_DNA"/>
</dbReference>
<feature type="transmembrane region" description="Helical" evidence="1">
    <location>
        <begin position="128"/>
        <end position="154"/>
    </location>
</feature>
<dbReference type="AlphaFoldDB" id="A0A7W4JQS2"/>
<comment type="caution">
    <text evidence="2">The sequence shown here is derived from an EMBL/GenBank/DDBJ whole genome shotgun (WGS) entry which is preliminary data.</text>
</comment>